<feature type="domain" description="Ig-like" evidence="12">
    <location>
        <begin position="124"/>
        <end position="213"/>
    </location>
</feature>
<evidence type="ECO:0000256" key="2">
    <source>
        <dbReference type="ARBA" id="ARBA00022692"/>
    </source>
</evidence>
<dbReference type="PANTHER" id="PTHR44337">
    <property type="entry name" value="CARCINOEMBRYONIC ANTIGEN-RELATED CELL ADHESION MOLECULE 8"/>
    <property type="match status" value="1"/>
</dbReference>
<feature type="domain" description="Ig-like" evidence="12">
    <location>
        <begin position="216"/>
        <end position="292"/>
    </location>
</feature>
<dbReference type="InterPro" id="IPR003598">
    <property type="entry name" value="Ig_sub2"/>
</dbReference>
<reference evidence="13" key="1">
    <citation type="submission" date="2020-08" db="EMBL/GenBank/DDBJ databases">
        <title>Chromosome-level assembly of Southern catfish (Silurus meridionalis) provides insights into visual adaptation to the nocturnal and benthic lifestyles.</title>
        <authorList>
            <person name="Zhang Y."/>
            <person name="Wang D."/>
            <person name="Peng Z."/>
        </authorList>
    </citation>
    <scope>NUCLEOTIDE SEQUENCE</scope>
    <source>
        <strain evidence="13">SWU-2019-XX</strain>
        <tissue evidence="13">Muscle</tissue>
    </source>
</reference>
<keyword evidence="7" id="KW-0325">Glycoprotein</keyword>
<dbReference type="Pfam" id="PF07686">
    <property type="entry name" value="V-set"/>
    <property type="match status" value="1"/>
</dbReference>
<evidence type="ECO:0000256" key="7">
    <source>
        <dbReference type="ARBA" id="ARBA00023180"/>
    </source>
</evidence>
<evidence type="ECO:0000256" key="4">
    <source>
        <dbReference type="ARBA" id="ARBA00022989"/>
    </source>
</evidence>
<dbReference type="InterPro" id="IPR013106">
    <property type="entry name" value="Ig_V-set"/>
</dbReference>
<evidence type="ECO:0000259" key="12">
    <source>
        <dbReference type="PROSITE" id="PS50835"/>
    </source>
</evidence>
<organism evidence="13 14">
    <name type="scientific">Silurus meridionalis</name>
    <name type="common">Southern catfish</name>
    <name type="synonym">Silurus soldatovi meridionalis</name>
    <dbReference type="NCBI Taxonomy" id="175797"/>
    <lineage>
        <taxon>Eukaryota</taxon>
        <taxon>Metazoa</taxon>
        <taxon>Chordata</taxon>
        <taxon>Craniata</taxon>
        <taxon>Vertebrata</taxon>
        <taxon>Euteleostomi</taxon>
        <taxon>Actinopterygii</taxon>
        <taxon>Neopterygii</taxon>
        <taxon>Teleostei</taxon>
        <taxon>Ostariophysi</taxon>
        <taxon>Siluriformes</taxon>
        <taxon>Siluridae</taxon>
        <taxon>Silurus</taxon>
    </lineage>
</organism>
<feature type="compositionally biased region" description="Pro residues" evidence="9">
    <location>
        <begin position="390"/>
        <end position="400"/>
    </location>
</feature>
<feature type="chain" id="PRO_5035793308" description="Ig-like domain-containing protein" evidence="11">
    <location>
        <begin position="21"/>
        <end position="420"/>
    </location>
</feature>
<feature type="compositionally biased region" description="Polar residues" evidence="9">
    <location>
        <begin position="408"/>
        <end position="420"/>
    </location>
</feature>
<evidence type="ECO:0000256" key="11">
    <source>
        <dbReference type="SAM" id="SignalP"/>
    </source>
</evidence>
<dbReference type="GO" id="GO:0016020">
    <property type="term" value="C:membrane"/>
    <property type="evidence" value="ECO:0007669"/>
    <property type="project" value="UniProtKB-SubCell"/>
</dbReference>
<dbReference type="InterPro" id="IPR003599">
    <property type="entry name" value="Ig_sub"/>
</dbReference>
<dbReference type="SMART" id="SM00408">
    <property type="entry name" value="IGc2"/>
    <property type="match status" value="3"/>
</dbReference>
<evidence type="ECO:0000313" key="14">
    <source>
        <dbReference type="Proteomes" id="UP000606274"/>
    </source>
</evidence>
<feature type="transmembrane region" description="Helical" evidence="10">
    <location>
        <begin position="308"/>
        <end position="329"/>
    </location>
</feature>
<dbReference type="Pfam" id="PF13895">
    <property type="entry name" value="Ig_2"/>
    <property type="match status" value="1"/>
</dbReference>
<keyword evidence="5 10" id="KW-0472">Membrane</keyword>
<sequence length="420" mass="45575">MEQVIMVTLILALITGFSQEQNLLPPGPISGEVGNSVLFTTIPSSQPIRGIRWKFSGNDVVNYSHSGPETVNPIYSGRVFLNSSSGELELKKLTLADSGEYTLVLTFESGLGFQDNTLLQVFEPVFNISIRGPEGNLIENSSVNFTCEGNGTISTTLWKKGMEILNSSSSITFLDDNRTVVFSPLLRSDSGNYQCVMNNPISNGFAGYNITVNYGPDVRMLGVQTLEEGSDILLFCSSKSFPPATVSWTVKGMSFVNTLLYVKENSNSSDSGNYSCTCMNKVTGITASAFLILTVEVVSSRLGPGVEAGITLGVVIALVLLLMLTFFLVEHFKKPAGPVREAQAPMTGIRTNPTFDDMNAGARTPVTTTGITHNLQANKEKHAKYINTPPSLPPRGPPPLPRDRQTQESDLYSRTIDTFK</sequence>
<accession>A0A8T0BMN5</accession>
<dbReference type="EMBL" id="JABFDY010000004">
    <property type="protein sequence ID" value="KAF7708338.1"/>
    <property type="molecule type" value="Genomic_DNA"/>
</dbReference>
<feature type="region of interest" description="Disordered" evidence="9">
    <location>
        <begin position="385"/>
        <end position="420"/>
    </location>
</feature>
<feature type="signal peptide" evidence="11">
    <location>
        <begin position="1"/>
        <end position="20"/>
    </location>
</feature>
<evidence type="ECO:0000256" key="1">
    <source>
        <dbReference type="ARBA" id="ARBA00004479"/>
    </source>
</evidence>
<evidence type="ECO:0000256" key="9">
    <source>
        <dbReference type="SAM" id="MobiDB-lite"/>
    </source>
</evidence>
<name>A0A8T0BMN5_SILME</name>
<dbReference type="Gene3D" id="2.60.40.10">
    <property type="entry name" value="Immunoglobulins"/>
    <property type="match status" value="3"/>
</dbReference>
<keyword evidence="8" id="KW-0393">Immunoglobulin domain</keyword>
<dbReference type="Proteomes" id="UP000606274">
    <property type="component" value="Unassembled WGS sequence"/>
</dbReference>
<protein>
    <recommendedName>
        <fullName evidence="12">Ig-like domain-containing protein</fullName>
    </recommendedName>
</protein>
<evidence type="ECO:0000256" key="8">
    <source>
        <dbReference type="ARBA" id="ARBA00023319"/>
    </source>
</evidence>
<comment type="subcellular location">
    <subcellularLocation>
        <location evidence="1">Membrane</location>
        <topology evidence="1">Single-pass type I membrane protein</topology>
    </subcellularLocation>
</comment>
<dbReference type="InterPro" id="IPR000920">
    <property type="entry name" value="Myelin_P0-rel"/>
</dbReference>
<evidence type="ECO:0000256" key="3">
    <source>
        <dbReference type="ARBA" id="ARBA00022729"/>
    </source>
</evidence>
<dbReference type="PROSITE" id="PS50835">
    <property type="entry name" value="IG_LIKE"/>
    <property type="match status" value="2"/>
</dbReference>
<gene>
    <name evidence="13" type="ORF">HF521_017395</name>
</gene>
<evidence type="ECO:0000313" key="13">
    <source>
        <dbReference type="EMBL" id="KAF7708338.1"/>
    </source>
</evidence>
<dbReference type="SUPFAM" id="SSF48726">
    <property type="entry name" value="Immunoglobulin"/>
    <property type="match status" value="3"/>
</dbReference>
<dbReference type="InterPro" id="IPR036179">
    <property type="entry name" value="Ig-like_dom_sf"/>
</dbReference>
<proteinExistence type="predicted"/>
<dbReference type="SMART" id="SM00409">
    <property type="entry name" value="IG"/>
    <property type="match status" value="3"/>
</dbReference>
<keyword evidence="14" id="KW-1185">Reference proteome</keyword>
<dbReference type="InterPro" id="IPR013783">
    <property type="entry name" value="Ig-like_fold"/>
</dbReference>
<dbReference type="InterPro" id="IPR007110">
    <property type="entry name" value="Ig-like_dom"/>
</dbReference>
<dbReference type="PRINTS" id="PR00213">
    <property type="entry name" value="MYELINP0"/>
</dbReference>
<keyword evidence="3 11" id="KW-0732">Signal</keyword>
<comment type="caution">
    <text evidence="13">The sequence shown here is derived from an EMBL/GenBank/DDBJ whole genome shotgun (WGS) entry which is preliminary data.</text>
</comment>
<keyword evidence="2 10" id="KW-0812">Transmembrane</keyword>
<keyword evidence="6" id="KW-1015">Disulfide bond</keyword>
<dbReference type="PANTHER" id="PTHR44337:SF16">
    <property type="entry name" value="CARCINOEMBRYONIC ANTIGEN-RELATED CELL ADHESION MOLECULE 20-LIKE-RELATED"/>
    <property type="match status" value="1"/>
</dbReference>
<evidence type="ECO:0000256" key="6">
    <source>
        <dbReference type="ARBA" id="ARBA00023157"/>
    </source>
</evidence>
<keyword evidence="4 10" id="KW-1133">Transmembrane helix</keyword>
<dbReference type="InterPro" id="IPR052598">
    <property type="entry name" value="IgSF_CEA-related"/>
</dbReference>
<dbReference type="AlphaFoldDB" id="A0A8T0BMN5"/>
<evidence type="ECO:0000256" key="5">
    <source>
        <dbReference type="ARBA" id="ARBA00023136"/>
    </source>
</evidence>
<evidence type="ECO:0000256" key="10">
    <source>
        <dbReference type="SAM" id="Phobius"/>
    </source>
</evidence>
<dbReference type="Pfam" id="PF13927">
    <property type="entry name" value="Ig_3"/>
    <property type="match status" value="1"/>
</dbReference>
<dbReference type="OrthoDB" id="10012075at2759"/>